<dbReference type="PANTHER" id="PTHR23318:SF0">
    <property type="entry name" value="SERINE_THREONINE-PROTEIN PHOSPHATASE 4 REGULATORY SUBUNIT 3"/>
    <property type="match status" value="1"/>
</dbReference>
<dbReference type="SUPFAM" id="SSF50729">
    <property type="entry name" value="PH domain-like"/>
    <property type="match status" value="1"/>
</dbReference>
<evidence type="ECO:0000259" key="5">
    <source>
        <dbReference type="Pfam" id="PF22972"/>
    </source>
</evidence>
<evidence type="ECO:0000259" key="4">
    <source>
        <dbReference type="Pfam" id="PF04802"/>
    </source>
</evidence>
<dbReference type="AlphaFoldDB" id="A0A448YR19"/>
<dbReference type="InterPro" id="IPR055236">
    <property type="entry name" value="EVH1_PP4R3"/>
</dbReference>
<evidence type="ECO:0000313" key="7">
    <source>
        <dbReference type="Proteomes" id="UP000290900"/>
    </source>
</evidence>
<accession>A0A448YR19</accession>
<sequence>MERVHPTQPRRVKVYTLEGDKWIDKGTGYCTGELTGGPNFVVRDEDDSTEILLRASIEGSIQYQRQQDTLIVWTDSEGNDYALSFQEPEGCLLLCKFLVSIQHTIEPNISLVAVVSNGEDGEITEVIAGPVPEPCMPQDDNLPEVLDLLNQGSKSPKFRETLLHYIKHKDYLKKLLETFHRNEESHNLDNLHYLCDIVKTLIFYNDPAILETFLDGDAIVDVLGTLEYDPEFPKMKTNNREYLARKIRFREVVPVVNEEVKELMKKTFRLQFLKDVVLARLLDDATFNCISNQIRVNEERILKFITTDRHFLSDLFGLFNEVEIVDEQLMAKRREAIRSLHQFVLVAKKLQPFPRTRFFKSLIEKGLFKAVQFALKAEHQENSRILATEVMVTIIEHDVFLFRKSSESPSKSGFRSRDAYDKALIDILTDILIKEPNIGLKTQAFEALKVILDPSNISGVTESLCSSPATPSSDSDLNSSSESFLESFYKNCARRLFEPLIKLRKEDTIKRGEYVTYSALCELTSFIAREHDRYYSRSFIIDNRLLEGVASLMGSKHAYQLRISALRCLKIIILLDDDSLTHYIVENDILGEFVLLLMETNKCNNLINSVCLNLLEILIQNDNLFNFQVLRDYLVRSYGTLLDTNFLGKELVRSVHAHGKDATIKGDATSKDMSPISDEEDGSDLVKFGTREDEDADESADVSSLQPPVELGEAGDPNTSNILESVKTEYSINQAKRNLHVVDDEQAQEQLEPERKKKVVEAGLRLQTGIGSA</sequence>
<evidence type="ECO:0000313" key="6">
    <source>
        <dbReference type="EMBL" id="VEU23326.1"/>
    </source>
</evidence>
<dbReference type="PANTHER" id="PTHR23318">
    <property type="entry name" value="ATP SYNTHASE GAMMA-RELATED"/>
    <property type="match status" value="1"/>
</dbReference>
<dbReference type="GO" id="GO:0005654">
    <property type="term" value="C:nucleoplasm"/>
    <property type="evidence" value="ECO:0007669"/>
    <property type="project" value="TreeGrafter"/>
</dbReference>
<name>A0A448YR19_BRENA</name>
<dbReference type="GO" id="GO:0030289">
    <property type="term" value="C:protein phosphatase 4 complex"/>
    <property type="evidence" value="ECO:0007669"/>
    <property type="project" value="TreeGrafter"/>
</dbReference>
<dbReference type="GO" id="GO:0072542">
    <property type="term" value="F:protein phosphatase activator activity"/>
    <property type="evidence" value="ECO:0007669"/>
    <property type="project" value="TreeGrafter"/>
</dbReference>
<dbReference type="Proteomes" id="UP000290900">
    <property type="component" value="Unassembled WGS sequence"/>
</dbReference>
<evidence type="ECO:0000256" key="2">
    <source>
        <dbReference type="ARBA" id="ARBA00023242"/>
    </source>
</evidence>
<feature type="region of interest" description="Disordered" evidence="3">
    <location>
        <begin position="691"/>
        <end position="720"/>
    </location>
</feature>
<dbReference type="InterPro" id="IPR006887">
    <property type="entry name" value="P4R3-like_central_dom"/>
</dbReference>
<comment type="subcellular location">
    <subcellularLocation>
        <location evidence="1">Nucleus</location>
    </subcellularLocation>
</comment>
<organism evidence="6 7">
    <name type="scientific">Brettanomyces naardenensis</name>
    <name type="common">Yeast</name>
    <dbReference type="NCBI Taxonomy" id="13370"/>
    <lineage>
        <taxon>Eukaryota</taxon>
        <taxon>Fungi</taxon>
        <taxon>Dikarya</taxon>
        <taxon>Ascomycota</taxon>
        <taxon>Saccharomycotina</taxon>
        <taxon>Pichiomycetes</taxon>
        <taxon>Pichiales</taxon>
        <taxon>Pichiaceae</taxon>
        <taxon>Brettanomyces</taxon>
    </lineage>
</organism>
<dbReference type="Gene3D" id="2.30.29.30">
    <property type="entry name" value="Pleckstrin-homology domain (PH domain)/Phosphotyrosine-binding domain (PTB)"/>
    <property type="match status" value="1"/>
</dbReference>
<gene>
    <name evidence="6" type="ORF">BRENAR_LOCUS4057</name>
</gene>
<dbReference type="Gene3D" id="1.25.10.10">
    <property type="entry name" value="Leucine-rich Repeat Variant"/>
    <property type="match status" value="1"/>
</dbReference>
<feature type="domain" description="PP4R3 EVH1-like" evidence="5">
    <location>
        <begin position="10"/>
        <end position="103"/>
    </location>
</feature>
<reference evidence="6 7" key="1">
    <citation type="submission" date="2018-12" db="EMBL/GenBank/DDBJ databases">
        <authorList>
            <person name="Tiukova I."/>
            <person name="Dainat J."/>
        </authorList>
    </citation>
    <scope>NUCLEOTIDE SEQUENCE [LARGE SCALE GENOMIC DNA]</scope>
</reference>
<protein>
    <submittedName>
        <fullName evidence="6">DEKNAAC104628</fullName>
    </submittedName>
</protein>
<keyword evidence="2" id="KW-0539">Nucleus</keyword>
<keyword evidence="7" id="KW-1185">Reference proteome</keyword>
<dbReference type="InParanoid" id="A0A448YR19"/>
<proteinExistence type="predicted"/>
<dbReference type="Pfam" id="PF22972">
    <property type="entry name" value="EVH1_PP4R3"/>
    <property type="match status" value="1"/>
</dbReference>
<dbReference type="GO" id="GO:0006974">
    <property type="term" value="P:DNA damage response"/>
    <property type="evidence" value="ECO:0007669"/>
    <property type="project" value="TreeGrafter"/>
</dbReference>
<evidence type="ECO:0000256" key="1">
    <source>
        <dbReference type="ARBA" id="ARBA00004123"/>
    </source>
</evidence>
<evidence type="ECO:0000256" key="3">
    <source>
        <dbReference type="SAM" id="MobiDB-lite"/>
    </source>
</evidence>
<dbReference type="InterPro" id="IPR011993">
    <property type="entry name" value="PH-like_dom_sf"/>
</dbReference>
<dbReference type="FunCoup" id="A0A448YR19">
    <property type="interactions" value="927"/>
</dbReference>
<dbReference type="InterPro" id="IPR016024">
    <property type="entry name" value="ARM-type_fold"/>
</dbReference>
<dbReference type="Pfam" id="PF04802">
    <property type="entry name" value="PP4R3"/>
    <property type="match status" value="1"/>
</dbReference>
<dbReference type="InterPro" id="IPR011989">
    <property type="entry name" value="ARM-like"/>
</dbReference>
<feature type="domain" description="Serine/threonine-protein phosphatase 4 regulatory subunit 3-like central" evidence="4">
    <location>
        <begin position="144"/>
        <end position="642"/>
    </location>
</feature>
<dbReference type="SUPFAM" id="SSF48371">
    <property type="entry name" value="ARM repeat"/>
    <property type="match status" value="1"/>
</dbReference>
<dbReference type="InterPro" id="IPR051137">
    <property type="entry name" value="PP4R3-like"/>
</dbReference>
<dbReference type="STRING" id="13370.A0A448YR19"/>
<dbReference type="EMBL" id="CAACVR010000045">
    <property type="protein sequence ID" value="VEU23326.1"/>
    <property type="molecule type" value="Genomic_DNA"/>
</dbReference>
<feature type="region of interest" description="Disordered" evidence="3">
    <location>
        <begin position="666"/>
        <end position="685"/>
    </location>
</feature>
<dbReference type="OrthoDB" id="27483at2759"/>